<dbReference type="PANTHER" id="PTHR12150">
    <property type="entry name" value="CLASS IV SAM-BINDING METHYLTRANSFERASE-RELATED"/>
    <property type="match status" value="1"/>
</dbReference>
<dbReference type="InterPro" id="IPR012337">
    <property type="entry name" value="RNaseH-like_sf"/>
</dbReference>
<dbReference type="OrthoDB" id="361029at2759"/>
<dbReference type="InterPro" id="IPR003750">
    <property type="entry name" value="Put_MeTrfase-C9orf114-like"/>
</dbReference>
<protein>
    <recommendedName>
        <fullName evidence="5">Zinc finger BED domain-containing protein 5</fullName>
    </recommendedName>
</protein>
<dbReference type="STRING" id="45882.A0A0V1D7L7"/>
<evidence type="ECO:0000313" key="4">
    <source>
        <dbReference type="Proteomes" id="UP000054653"/>
    </source>
</evidence>
<sequence>MHALYLISLRIAQSVLPSIKDAVGVMFGDKCLREIELIPLSNDTVARRIEDMFRWMEYQLINRVRGTGRVNGCTRFIPINFVWNNERHEDILFCEPIIRGTSEEIFETLDAYVKSKELDWRNCGSISTDGARAMCGKNSGVVRRVLKQSPNALWTHCFFHSEALVSKTISDDLKNVLNTAVKIINFIKSKPLQSCLFEKLCEEMGSGYKCLLLHSEVRWLSRGNVLTRHVELREEVQYFWKDKVITRNFYQKTIYGKKSVKDGNYCCFETLATFIVVKEVTPDGDLISMIVAHLESLKESFDYYFSEEMKFCDKNIWIVNPFQSDVVGTCISTKADEELIDLSEDSSFGSELKTYPTLSTAALKVMLLFAASYMCETGFSAMIGIQSKFRNKLQLSNILRLKLTHSFCSFIAIFALLIMDSEDEFYPSVSGCKRQRISKEQSIQMRLVKKEKKLRKLIMEAEKMKKASSLKNSVETDDCESSVGRYSGRLYTVSIAIPGSIVENAQSFELRTYLAGQIARAASIFEVDEIIIFDETATMTSKEVEMFENGELRAFNCNCFLVRILRYIECPQYLRKHLFPLCSDFKYVGLLNPLDCFHHFRMDEVEIPYREAVVVNKPVKDGRGSFCNAGLAKDVEIDRTLKPGIRVTVKFENSDQKQKRLVAKVVNPTEPRTAMGYYWGYNVRLAKSLKSVFSDCPYAEGYDLIVGTSDKGTNVDNVQLPSFKHLLIVFGGVKGIEACIENDQHLQENDPESLFQFYLNTCPNQGSRTIRTEEAILITLSILRPKFNVNFNDVTIKMAEKCCTFAVIYGLLLLLMTEVNGSDQSSAINSTLQYMTCFLENFIPLVEEFENIDNLEDSLQCIQQTECYQFILKQNSELAALENVDMNVVNKITDCFIRTGYEMLTMGMNFILTQLGLIYGKVEKSEHFSTLLEIKPATESWIFQAIHIGQVVKDDDTCYSEAKAETEYCLETLKNSLNDSRPKMLDIVEQIKQICIDRSVANAFSKNNNLETTEIQNLISDLAFLEKEAHKTMEQKAFVEQLYECGESHFTPQIQPLLDHILNNIVQSLSSMLQYDTIQNVTLSSISSN</sequence>
<keyword evidence="4" id="KW-1185">Reference proteome</keyword>
<comment type="caution">
    <text evidence="3">The sequence shown here is derived from an EMBL/GenBank/DDBJ whole genome shotgun (WGS) entry which is preliminary data.</text>
</comment>
<dbReference type="CDD" id="cd18086">
    <property type="entry name" value="HsC9orf114-like"/>
    <property type="match status" value="1"/>
</dbReference>
<evidence type="ECO:0000313" key="3">
    <source>
        <dbReference type="EMBL" id="KRY57434.1"/>
    </source>
</evidence>
<comment type="similarity">
    <text evidence="1">Belongs to the class IV-like SAM-binding methyltransferase superfamily.</text>
</comment>
<organism evidence="3 4">
    <name type="scientific">Trichinella britovi</name>
    <name type="common">Parasitic roundworm</name>
    <dbReference type="NCBI Taxonomy" id="45882"/>
    <lineage>
        <taxon>Eukaryota</taxon>
        <taxon>Metazoa</taxon>
        <taxon>Ecdysozoa</taxon>
        <taxon>Nematoda</taxon>
        <taxon>Enoplea</taxon>
        <taxon>Dorylaimia</taxon>
        <taxon>Trichinellida</taxon>
        <taxon>Trichinellidae</taxon>
        <taxon>Trichinella</taxon>
    </lineage>
</organism>
<accession>A0A0V1D7L7</accession>
<dbReference type="Gene3D" id="3.40.1280.10">
    <property type="match status" value="1"/>
</dbReference>
<dbReference type="SUPFAM" id="SSF53098">
    <property type="entry name" value="Ribonuclease H-like"/>
    <property type="match status" value="1"/>
</dbReference>
<dbReference type="SUPFAM" id="SSF75217">
    <property type="entry name" value="alpha/beta knot"/>
    <property type="match status" value="1"/>
</dbReference>
<name>A0A0V1D7L7_TRIBR</name>
<dbReference type="EMBL" id="JYDI01000031">
    <property type="protein sequence ID" value="KRY57434.1"/>
    <property type="molecule type" value="Genomic_DNA"/>
</dbReference>
<evidence type="ECO:0000256" key="2">
    <source>
        <dbReference type="SAM" id="Coils"/>
    </source>
</evidence>
<feature type="coiled-coil region" evidence="2">
    <location>
        <begin position="1008"/>
        <end position="1042"/>
    </location>
</feature>
<dbReference type="Pfam" id="PF02598">
    <property type="entry name" value="Methyltrn_RNA_3"/>
    <property type="match status" value="1"/>
</dbReference>
<keyword evidence="2" id="KW-0175">Coiled coil</keyword>
<evidence type="ECO:0008006" key="5">
    <source>
        <dbReference type="Google" id="ProtNLM"/>
    </source>
</evidence>
<dbReference type="AlphaFoldDB" id="A0A0V1D7L7"/>
<dbReference type="OMA" id="EACIEND"/>
<dbReference type="PANTHER" id="PTHR12150:SF13">
    <property type="entry name" value="METHYLTRANSFERASE C9ORF114-RELATED"/>
    <property type="match status" value="1"/>
</dbReference>
<dbReference type="InterPro" id="IPR029028">
    <property type="entry name" value="Alpha/beta_knot_MTases"/>
</dbReference>
<reference evidence="3 4" key="1">
    <citation type="submission" date="2015-01" db="EMBL/GenBank/DDBJ databases">
        <title>Evolution of Trichinella species and genotypes.</title>
        <authorList>
            <person name="Korhonen P.K."/>
            <person name="Edoardo P."/>
            <person name="Giuseppe L.R."/>
            <person name="Gasser R.B."/>
        </authorList>
    </citation>
    <scope>NUCLEOTIDE SEQUENCE [LARGE SCALE GENOMIC DNA]</scope>
    <source>
        <strain evidence="3">ISS120</strain>
    </source>
</reference>
<dbReference type="InterPro" id="IPR029026">
    <property type="entry name" value="tRNA_m1G_MTases_N"/>
</dbReference>
<dbReference type="SUPFAM" id="SSF50249">
    <property type="entry name" value="Nucleic acid-binding proteins"/>
    <property type="match status" value="1"/>
</dbReference>
<dbReference type="Gene3D" id="2.40.50.140">
    <property type="entry name" value="Nucleic acid-binding proteins"/>
    <property type="match status" value="1"/>
</dbReference>
<gene>
    <name evidence="3" type="ORF">T03_3635</name>
</gene>
<proteinExistence type="inferred from homology"/>
<evidence type="ECO:0000256" key="1">
    <source>
        <dbReference type="ARBA" id="ARBA00009841"/>
    </source>
</evidence>
<dbReference type="InterPro" id="IPR012340">
    <property type="entry name" value="NA-bd_OB-fold"/>
</dbReference>
<dbReference type="Proteomes" id="UP000054653">
    <property type="component" value="Unassembled WGS sequence"/>
</dbReference>